<dbReference type="AlphaFoldDB" id="A0A7V7G146"/>
<organism evidence="4 5">
    <name type="scientific">Billgrantia pellis</name>
    <dbReference type="NCBI Taxonomy" id="2606936"/>
    <lineage>
        <taxon>Bacteria</taxon>
        <taxon>Pseudomonadati</taxon>
        <taxon>Pseudomonadota</taxon>
        <taxon>Gammaproteobacteria</taxon>
        <taxon>Oceanospirillales</taxon>
        <taxon>Halomonadaceae</taxon>
        <taxon>Billgrantia</taxon>
    </lineage>
</organism>
<dbReference type="Gene3D" id="1.10.357.10">
    <property type="entry name" value="Tetracycline Repressor, domain 2"/>
    <property type="match status" value="1"/>
</dbReference>
<dbReference type="PANTHER" id="PTHR30055:SF234">
    <property type="entry name" value="HTH-TYPE TRANSCRIPTIONAL REGULATOR BETI"/>
    <property type="match status" value="1"/>
</dbReference>
<keyword evidence="1" id="KW-0805">Transcription regulation</keyword>
<dbReference type="InterPro" id="IPR050109">
    <property type="entry name" value="HTH-type_TetR-like_transc_reg"/>
</dbReference>
<keyword evidence="5" id="KW-1185">Reference proteome</keyword>
<evidence type="ECO:0000256" key="1">
    <source>
        <dbReference type="ARBA" id="ARBA00023015"/>
    </source>
</evidence>
<protein>
    <submittedName>
        <fullName evidence="4">Transcriptional regulator</fullName>
    </submittedName>
</protein>
<dbReference type="InterPro" id="IPR009057">
    <property type="entry name" value="Homeodomain-like_sf"/>
</dbReference>
<proteinExistence type="predicted"/>
<dbReference type="PANTHER" id="PTHR30055">
    <property type="entry name" value="HTH-TYPE TRANSCRIPTIONAL REGULATOR RUTR"/>
    <property type="match status" value="1"/>
</dbReference>
<dbReference type="EMBL" id="VTPY01000003">
    <property type="protein sequence ID" value="KAA0012977.1"/>
    <property type="molecule type" value="Genomic_DNA"/>
</dbReference>
<accession>A0A7V7G146</accession>
<comment type="caution">
    <text evidence="4">The sequence shown here is derived from an EMBL/GenBank/DDBJ whole genome shotgun (WGS) entry which is preliminary data.</text>
</comment>
<keyword evidence="3" id="KW-0804">Transcription</keyword>
<evidence type="ECO:0000256" key="3">
    <source>
        <dbReference type="ARBA" id="ARBA00023163"/>
    </source>
</evidence>
<evidence type="ECO:0000256" key="2">
    <source>
        <dbReference type="ARBA" id="ARBA00023125"/>
    </source>
</evidence>
<dbReference type="SUPFAM" id="SSF48498">
    <property type="entry name" value="Tetracyclin repressor-like, C-terminal domain"/>
    <property type="match status" value="1"/>
</dbReference>
<dbReference type="Proteomes" id="UP000486760">
    <property type="component" value="Unassembled WGS sequence"/>
</dbReference>
<dbReference type="RefSeq" id="WP_149327930.1">
    <property type="nucleotide sequence ID" value="NZ_VTPY01000003.1"/>
</dbReference>
<gene>
    <name evidence="4" type="ORF">F0A17_08630</name>
</gene>
<name>A0A7V7G146_9GAMM</name>
<dbReference type="GO" id="GO:0000976">
    <property type="term" value="F:transcription cis-regulatory region binding"/>
    <property type="evidence" value="ECO:0007669"/>
    <property type="project" value="TreeGrafter"/>
</dbReference>
<sequence length="186" mass="20459">MATPTPNDRMLKALAAAYVEKPRATLKQLADAAGTSTATLHRLCGTREALVKMLESQGLSALNQVIADAELTKAEPLEALRRMIVGHLAQRELLLFMMFQYRPDSNDPGNECSRWASYTDALDTFFLRGQHEGLFRIDISAQMLTELFSAMLYGVVDAERCGRAASATSAIVFEKFFLHGGSAQKV</sequence>
<dbReference type="GO" id="GO:0003700">
    <property type="term" value="F:DNA-binding transcription factor activity"/>
    <property type="evidence" value="ECO:0007669"/>
    <property type="project" value="TreeGrafter"/>
</dbReference>
<reference evidence="4 5" key="1">
    <citation type="submission" date="2019-08" db="EMBL/GenBank/DDBJ databases">
        <title>Bioinformatics analysis of the strain L3 and L5.</title>
        <authorList>
            <person name="Li X."/>
        </authorList>
    </citation>
    <scope>NUCLEOTIDE SEQUENCE [LARGE SCALE GENOMIC DNA]</scope>
    <source>
        <strain evidence="4 5">L5</strain>
    </source>
</reference>
<keyword evidence="2" id="KW-0238">DNA-binding</keyword>
<evidence type="ECO:0000313" key="4">
    <source>
        <dbReference type="EMBL" id="KAA0012977.1"/>
    </source>
</evidence>
<dbReference type="InterPro" id="IPR036271">
    <property type="entry name" value="Tet_transcr_reg_TetR-rel_C_sf"/>
</dbReference>
<evidence type="ECO:0000313" key="5">
    <source>
        <dbReference type="Proteomes" id="UP000486760"/>
    </source>
</evidence>
<dbReference type="SUPFAM" id="SSF46689">
    <property type="entry name" value="Homeodomain-like"/>
    <property type="match status" value="1"/>
</dbReference>